<accession>A0A8J5ZZR6</accession>
<keyword evidence="1" id="KW-0175">Coiled coil</keyword>
<feature type="non-terminal residue" evidence="3">
    <location>
        <position position="907"/>
    </location>
</feature>
<keyword evidence="4" id="KW-1185">Reference proteome</keyword>
<feature type="compositionally biased region" description="Acidic residues" evidence="2">
    <location>
        <begin position="215"/>
        <end position="227"/>
    </location>
</feature>
<dbReference type="OrthoDB" id="6622877at2759"/>
<feature type="compositionally biased region" description="Basic and acidic residues" evidence="2">
    <location>
        <begin position="533"/>
        <end position="544"/>
    </location>
</feature>
<feature type="region of interest" description="Disordered" evidence="2">
    <location>
        <begin position="267"/>
        <end position="294"/>
    </location>
</feature>
<protein>
    <submittedName>
        <fullName evidence="3">Centrosomal protein of 89 kDa</fullName>
    </submittedName>
</protein>
<feature type="coiled-coil region" evidence="1">
    <location>
        <begin position="428"/>
        <end position="514"/>
    </location>
</feature>
<gene>
    <name evidence="3" type="ORF">J0S82_001687</name>
</gene>
<dbReference type="GO" id="GO:0097539">
    <property type="term" value="C:ciliary transition fiber"/>
    <property type="evidence" value="ECO:0007669"/>
    <property type="project" value="TreeGrafter"/>
</dbReference>
<comment type="caution">
    <text evidence="3">The sequence shown here is derived from an EMBL/GenBank/DDBJ whole genome shotgun (WGS) entry which is preliminary data.</text>
</comment>
<feature type="compositionally biased region" description="Polar residues" evidence="2">
    <location>
        <begin position="1"/>
        <end position="13"/>
    </location>
</feature>
<feature type="region of interest" description="Disordered" evidence="2">
    <location>
        <begin position="515"/>
        <end position="547"/>
    </location>
</feature>
<feature type="region of interest" description="Disordered" evidence="2">
    <location>
        <begin position="1"/>
        <end position="107"/>
    </location>
</feature>
<dbReference type="GO" id="GO:0060271">
    <property type="term" value="P:cilium assembly"/>
    <property type="evidence" value="ECO:0007669"/>
    <property type="project" value="InterPro"/>
</dbReference>
<evidence type="ECO:0000313" key="4">
    <source>
        <dbReference type="Proteomes" id="UP000700334"/>
    </source>
</evidence>
<dbReference type="GO" id="GO:0007268">
    <property type="term" value="P:chemical synaptic transmission"/>
    <property type="evidence" value="ECO:0007669"/>
    <property type="project" value="InterPro"/>
</dbReference>
<feature type="coiled-coil region" evidence="1">
    <location>
        <begin position="812"/>
        <end position="839"/>
    </location>
</feature>
<dbReference type="GO" id="GO:0005814">
    <property type="term" value="C:centriole"/>
    <property type="evidence" value="ECO:0007669"/>
    <property type="project" value="InterPro"/>
</dbReference>
<feature type="compositionally biased region" description="Polar residues" evidence="2">
    <location>
        <begin position="33"/>
        <end position="49"/>
    </location>
</feature>
<dbReference type="Proteomes" id="UP000700334">
    <property type="component" value="Unassembled WGS sequence"/>
</dbReference>
<evidence type="ECO:0000256" key="2">
    <source>
        <dbReference type="SAM" id="MobiDB-lite"/>
    </source>
</evidence>
<dbReference type="PANTHER" id="PTHR36170">
    <property type="entry name" value="CENTROSOMAL PROTEIN OF 89 KDA"/>
    <property type="match status" value="1"/>
</dbReference>
<dbReference type="AlphaFoldDB" id="A0A8J5ZZR6"/>
<dbReference type="EMBL" id="JAGFMF010011914">
    <property type="protein sequence ID" value="KAG8510057.1"/>
    <property type="molecule type" value="Genomic_DNA"/>
</dbReference>
<evidence type="ECO:0000256" key="1">
    <source>
        <dbReference type="SAM" id="Coils"/>
    </source>
</evidence>
<feature type="compositionally biased region" description="Polar residues" evidence="2">
    <location>
        <begin position="191"/>
        <end position="208"/>
    </location>
</feature>
<feature type="compositionally biased region" description="Polar residues" evidence="2">
    <location>
        <begin position="280"/>
        <end position="293"/>
    </location>
</feature>
<name>A0A8J5ZZR6_GALPY</name>
<feature type="compositionally biased region" description="Polar residues" evidence="2">
    <location>
        <begin position="94"/>
        <end position="105"/>
    </location>
</feature>
<sequence length="907" mass="103016">APGPQRSRTSSLGWQPGLLADRRAARPGLSEVGASQLQQSPPASPVQSRRAQRMLDRPSVLSPELPPHQSSPGDTWFGKWAPTSQHRPEASCASHATSPQPQPLSGETKRWQVLGHGQNELGVSHRPRISQLASRGIAAISALAAAILATTLTGRTVAIPQPRQRSLSESDTTVVDKDSFIEPYATTSELRPELNWQSETGRRSSLPSFHTLGDREEEDLDTQEEDSDTHLSSSYKELGTVSGLKEEGAPPDAVYALSHRNQKFPLLHGVDSDDEENISEQDGTPGSPHTSLRTQEKGCQATVVPPRCSFKIVNNNYYLKHFPGIFSDLTGRACQRYMEITKEKFQQLKEENLHLCNTNQTLTLELNVVKQAMRELQLKLKKTEKEKGRLKEAEKASSQEGRSNSKFLVLKEQRGLTSLSFLADAPELLCLRKQAQQLVDENDELKVTVHRLNVELSRYQTKFRCLSKEELDMKYLSPLLLAYEDRMKEKDELNAKLQEEMRMFRMRVQEVVKENEGLHQELNKSSPVTSEEWQVRSDHPEPEQQRQLQTQAELVLEENKLLLEQLEIQQKKVKDIHQERLQEVAKLTKQLILLESKTQNQEKELSGNKEQLETLRAKCQELKTQLDGKVSMEVHTSIVNELKSRLQKEEEKESAEIEALTEKLAALQVQKKSLLLEKTSLAAKNRALEAELEKRQKKVRRSQKKIDVLKKQVEKAMENEMSAHQYLANLVGLTETVTQERDNLKCLAKCLESEKHGVLNKIIEGNIRLGRLEEKVKGYKKQAAAKVGDISHQLTEQQEDFASRTAQYLQEMRHLHRMLQDKQQVLDQALRQKREMEGELEVVWESTSKENQRIRELLRATLERTALREGTRAFQDLGGDALEGCTFSYCDLRPPPTPLQGLREPLG</sequence>
<feature type="region of interest" description="Disordered" evidence="2">
    <location>
        <begin position="191"/>
        <end position="247"/>
    </location>
</feature>
<proteinExistence type="predicted"/>
<dbReference type="PANTHER" id="PTHR36170:SF1">
    <property type="entry name" value="CENTROSOMAL PROTEIN OF 89 KDA"/>
    <property type="match status" value="1"/>
</dbReference>
<dbReference type="GO" id="GO:0007005">
    <property type="term" value="P:mitochondrion organization"/>
    <property type="evidence" value="ECO:0007669"/>
    <property type="project" value="InterPro"/>
</dbReference>
<dbReference type="GO" id="GO:0045202">
    <property type="term" value="C:synapse"/>
    <property type="evidence" value="ECO:0007669"/>
    <property type="project" value="GOC"/>
</dbReference>
<feature type="coiled-coil region" evidence="1">
    <location>
        <begin position="559"/>
        <end position="719"/>
    </location>
</feature>
<feature type="compositionally biased region" description="Polar residues" evidence="2">
    <location>
        <begin position="523"/>
        <end position="532"/>
    </location>
</feature>
<organism evidence="3 4">
    <name type="scientific">Galemys pyrenaicus</name>
    <name type="common">Iberian desman</name>
    <name type="synonym">Pyrenean desman</name>
    <dbReference type="NCBI Taxonomy" id="202257"/>
    <lineage>
        <taxon>Eukaryota</taxon>
        <taxon>Metazoa</taxon>
        <taxon>Chordata</taxon>
        <taxon>Craniata</taxon>
        <taxon>Vertebrata</taxon>
        <taxon>Euteleostomi</taxon>
        <taxon>Mammalia</taxon>
        <taxon>Eutheria</taxon>
        <taxon>Laurasiatheria</taxon>
        <taxon>Eulipotyphla</taxon>
        <taxon>Talpidae</taxon>
        <taxon>Galemys</taxon>
    </lineage>
</organism>
<feature type="coiled-coil region" evidence="1">
    <location>
        <begin position="359"/>
        <end position="400"/>
    </location>
</feature>
<evidence type="ECO:0000313" key="3">
    <source>
        <dbReference type="EMBL" id="KAG8510057.1"/>
    </source>
</evidence>
<dbReference type="InterPro" id="IPR033545">
    <property type="entry name" value="CEP89"/>
</dbReference>
<reference evidence="3" key="1">
    <citation type="journal article" date="2021" name="Evol. Appl.">
        <title>The genome of the Pyrenean desman and the effects of bottlenecks and inbreeding on the genomic landscape of an endangered species.</title>
        <authorList>
            <person name="Escoda L."/>
            <person name="Castresana J."/>
        </authorList>
    </citation>
    <scope>NUCLEOTIDE SEQUENCE</scope>
    <source>
        <strain evidence="3">IBE-C5619</strain>
    </source>
</reference>